<accession>A0A177HLQ2</accession>
<organism evidence="2 3">
    <name type="scientific">Streptomyces jeddahensis</name>
    <dbReference type="NCBI Taxonomy" id="1716141"/>
    <lineage>
        <taxon>Bacteria</taxon>
        <taxon>Bacillati</taxon>
        <taxon>Actinomycetota</taxon>
        <taxon>Actinomycetes</taxon>
        <taxon>Kitasatosporales</taxon>
        <taxon>Streptomycetaceae</taxon>
        <taxon>Streptomyces</taxon>
    </lineage>
</organism>
<dbReference type="SUPFAM" id="SSF53300">
    <property type="entry name" value="vWA-like"/>
    <property type="match status" value="1"/>
</dbReference>
<dbReference type="AlphaFoldDB" id="A0A177HLQ2"/>
<dbReference type="Proteomes" id="UP000077381">
    <property type="component" value="Unassembled WGS sequence"/>
</dbReference>
<evidence type="ECO:0000313" key="2">
    <source>
        <dbReference type="EMBL" id="OAH11500.1"/>
    </source>
</evidence>
<name>A0A177HLQ2_9ACTN</name>
<dbReference type="STRING" id="1716141.STSP_51730"/>
<dbReference type="PANTHER" id="PTHR39338">
    <property type="entry name" value="BLL5662 PROTEIN-RELATED"/>
    <property type="match status" value="1"/>
</dbReference>
<gene>
    <name evidence="2" type="ORF">STSP_51730</name>
</gene>
<evidence type="ECO:0000313" key="3">
    <source>
        <dbReference type="Proteomes" id="UP000077381"/>
    </source>
</evidence>
<proteinExistence type="predicted"/>
<dbReference type="Pfam" id="PF05762">
    <property type="entry name" value="VWA_CoxE"/>
    <property type="match status" value="1"/>
</dbReference>
<dbReference type="PATRIC" id="fig|1716141.3.peg.5439"/>
<dbReference type="PIRSF" id="PIRSF010256">
    <property type="entry name" value="CoxE_vWa"/>
    <property type="match status" value="1"/>
</dbReference>
<keyword evidence="3" id="KW-1185">Reference proteome</keyword>
<dbReference type="InterPro" id="IPR011195">
    <property type="entry name" value="UCP010256"/>
</dbReference>
<comment type="caution">
    <text evidence="2">The sequence shown here is derived from an EMBL/GenBank/DDBJ whole genome shotgun (WGS) entry which is preliminary data.</text>
</comment>
<evidence type="ECO:0000256" key="1">
    <source>
        <dbReference type="SAM" id="MobiDB-lite"/>
    </source>
</evidence>
<reference evidence="2 3" key="1">
    <citation type="submission" date="2015-12" db="EMBL/GenBank/DDBJ databases">
        <title>Genome sequence of Streptomyces sp. G25.</title>
        <authorList>
            <person name="Poehlein A."/>
            <person name="Roettig A."/>
            <person name="Hiessl S."/>
            <person name="Hauschild P."/>
            <person name="Schauer J."/>
            <person name="Madkour M.H."/>
            <person name="Al-Ansari A.M."/>
            <person name="Almakishah N.H."/>
            <person name="Steinbuechel A."/>
            <person name="Daniel R."/>
        </authorList>
    </citation>
    <scope>NUCLEOTIDE SEQUENCE [LARGE SCALE GENOMIC DNA]</scope>
    <source>
        <strain evidence="3">G25(2015)</strain>
    </source>
</reference>
<protein>
    <submittedName>
        <fullName evidence="2">VWA domain containing CoxE-like protein</fullName>
    </submittedName>
</protein>
<dbReference type="InterPro" id="IPR036465">
    <property type="entry name" value="vWFA_dom_sf"/>
</dbReference>
<dbReference type="InterPro" id="IPR008912">
    <property type="entry name" value="Uncharacterised_CoxE"/>
</dbReference>
<dbReference type="PANTHER" id="PTHR39338:SF5">
    <property type="entry name" value="BLR6139 PROTEIN"/>
    <property type="match status" value="1"/>
</dbReference>
<feature type="region of interest" description="Disordered" evidence="1">
    <location>
        <begin position="90"/>
        <end position="110"/>
    </location>
</feature>
<sequence length="464" mass="50801">MKPAENPMPQNDKPSLSDVGPLLVVAIVARLRAGGVSVSTSEVLDALSALVHTDLTSRSKMRAALRATLVKDASHDVLFRRSFDAVLPLFRPRPDDAPSASTTTAGRADDEEQLLDSVVRALQADEADDIDHALDEAINRFAGDHDDGRSAGHHAQRVLRRMNVPDLYRRYLEADRDSTEFGRGVGAAEARAAIEQMSRRLTDMLSGRLREGDGVAAQQLEDLQDRPLLRAGADELAAMRTAMRPLARHLASKLGALRRRGGSGVDMRRTIRASMGYGGVPVTPVVRRRRPSKPDLVILCDVSGSTAQFAPFTLTLLHALHEEFRRVRSFVFIDGIVEITELLESSPGVIDAHHLLAKRGLVAKDGRSDYARALTTFLATWGSAVTAKTTVIIAGDARSHDREPATSLIAELRHRARRLYWLNPEPRGEWDTLDSRATEYTAHCTGAFEVSTIRQLTAAVAQIL</sequence>
<dbReference type="EMBL" id="LOHS01000108">
    <property type="protein sequence ID" value="OAH11500.1"/>
    <property type="molecule type" value="Genomic_DNA"/>
</dbReference>